<dbReference type="Proteomes" id="UP000000813">
    <property type="component" value="Chromosome circular"/>
</dbReference>
<dbReference type="OrthoDB" id="8305295at2"/>
<protein>
    <submittedName>
        <fullName evidence="1">Uncharacterized protein</fullName>
    </submittedName>
</protein>
<organism evidence="1 2">
    <name type="scientific">Agrobacterium fabrum (strain C58 / ATCC 33970)</name>
    <name type="common">Agrobacterium tumefaciens (strain C58)</name>
    <dbReference type="NCBI Taxonomy" id="176299"/>
    <lineage>
        <taxon>Bacteria</taxon>
        <taxon>Pseudomonadati</taxon>
        <taxon>Pseudomonadota</taxon>
        <taxon>Alphaproteobacteria</taxon>
        <taxon>Hyphomicrobiales</taxon>
        <taxon>Rhizobiaceae</taxon>
        <taxon>Rhizobium/Agrobacterium group</taxon>
        <taxon>Agrobacterium</taxon>
        <taxon>Agrobacterium tumefaciens complex</taxon>
    </lineage>
</organism>
<accession>Q8UH78</accession>
<dbReference type="BioCyc" id="AGRO:ATU0805-MONOMER"/>
<reference evidence="1 2" key="1">
    <citation type="journal article" date="2001" name="Science">
        <title>The genome of the natural genetic engineer Agrobacterium tumefaciens C58.</title>
        <authorList>
            <person name="Wood D.W."/>
            <person name="Setubal J.C."/>
            <person name="Kaul R."/>
            <person name="Monks D.E."/>
            <person name="Kitajima J.P."/>
            <person name="Okura V.K."/>
            <person name="Zhou Y."/>
            <person name="Chen L."/>
            <person name="Wood G.E."/>
            <person name="Almeida N.F.Jr."/>
            <person name="Woo L."/>
            <person name="Chen Y."/>
            <person name="Paulsen I.T."/>
            <person name="Eisen J.A."/>
            <person name="Karp P.D."/>
            <person name="Bovee D.Sr."/>
            <person name="Chapman P."/>
            <person name="Clendenning J."/>
            <person name="Deatherage G."/>
            <person name="Gillet W."/>
            <person name="Grant C."/>
            <person name="Kutyavin T."/>
            <person name="Levy R."/>
            <person name="Li M.J."/>
            <person name="McClelland E."/>
            <person name="Palmieri A."/>
            <person name="Raymond C."/>
            <person name="Rouse G."/>
            <person name="Saenphimmachak C."/>
            <person name="Wu Z."/>
            <person name="Romero P."/>
            <person name="Gordon D."/>
            <person name="Zhang S."/>
            <person name="Yoo H."/>
            <person name="Tao Y."/>
            <person name="Biddle P."/>
            <person name="Jung M."/>
            <person name="Krespan W."/>
            <person name="Perry M."/>
            <person name="Gordon-Kamm B."/>
            <person name="Liao L."/>
            <person name="Kim S."/>
            <person name="Hendrick C."/>
            <person name="Zhao Z.Y."/>
            <person name="Dolan M."/>
            <person name="Chumley F."/>
            <person name="Tingey S.V."/>
            <person name="Tomb J.F."/>
            <person name="Gordon M.P."/>
            <person name="Olson M.V."/>
            <person name="Nester E.W."/>
        </authorList>
    </citation>
    <scope>NUCLEOTIDE SEQUENCE [LARGE SCALE GENOMIC DNA]</scope>
    <source>
        <strain evidence="2">C58 / ATCC 33970</strain>
    </source>
</reference>
<dbReference type="HOGENOM" id="CLU_1674216_0_0_5"/>
<proteinExistence type="predicted"/>
<dbReference type="KEGG" id="atu:Atu0805"/>
<sequence length="157" mass="17824">MLHFLHAFSREVAEDTPISSAIKGWTCVFVALSGNYSLNRQECGKIFSFLVAVACPSVGAISEARRASAFGRSVAYRGPCPLRSGLSFWTRHKTLIRIGFPDFRLNRRPKKSGVVRWEGKSCQLRRRHPRACPEDLPTYCFYSTWLDPRPKAEDDVE</sequence>
<dbReference type="EnsemblBacteria" id="AAL41821">
    <property type="protein sequence ID" value="AAL41821"/>
    <property type="gene ID" value="Atu0805"/>
</dbReference>
<dbReference type="EMBL" id="AE007869">
    <property type="protein sequence ID" value="AAL41821.1"/>
    <property type="molecule type" value="Genomic_DNA"/>
</dbReference>
<keyword evidence="2" id="KW-1185">Reference proteome</keyword>
<evidence type="ECO:0000313" key="2">
    <source>
        <dbReference type="Proteomes" id="UP000000813"/>
    </source>
</evidence>
<evidence type="ECO:0000313" key="1">
    <source>
        <dbReference type="EMBL" id="AAL41821.1"/>
    </source>
</evidence>
<gene>
    <name evidence="1" type="ordered locus">Atu0805</name>
</gene>
<reference evidence="1 2" key="2">
    <citation type="journal article" date="2001" name="Science">
        <title>Genome sequence of the plant pathogen and biotechnology agent Agrobacterium tumefaciens C58.</title>
        <authorList>
            <person name="Goodner B."/>
            <person name="Hinkle G."/>
            <person name="Gattung S."/>
            <person name="Miller N."/>
            <person name="Blanchard M."/>
            <person name="Qurollo B."/>
            <person name="Goldman B.S."/>
            <person name="Cao Y."/>
            <person name="Askenazi M."/>
            <person name="Halling C."/>
            <person name="Mullin L."/>
            <person name="Houmiel K."/>
            <person name="Gordon J."/>
            <person name="Vaudin M."/>
            <person name="Iartchouk O."/>
            <person name="Epp A."/>
            <person name="Liu F."/>
            <person name="Wollam C."/>
            <person name="Allinger M."/>
            <person name="Doughty D."/>
            <person name="Scott C."/>
            <person name="Lappas C."/>
            <person name="Markelz B."/>
            <person name="Flanagan C."/>
            <person name="Crowell C."/>
            <person name="Gurson J."/>
            <person name="Lomo C."/>
            <person name="Sear C."/>
            <person name="Strub G."/>
            <person name="Cielo C."/>
            <person name="Slater S."/>
        </authorList>
    </citation>
    <scope>NUCLEOTIDE SEQUENCE [LARGE SCALE GENOMIC DNA]</scope>
    <source>
        <strain evidence="2">C58 / ATCC 33970</strain>
    </source>
</reference>
<dbReference type="STRING" id="176299.Atu0805"/>
<dbReference type="AlphaFoldDB" id="Q8UH78"/>
<dbReference type="PIR" id="AG2675">
    <property type="entry name" value="AG2675"/>
</dbReference>
<name>Q8UH78_AGRFC</name>